<gene>
    <name evidence="1" type="ORF">JYK14_28550</name>
</gene>
<comment type="caution">
    <text evidence="1">The sequence shown here is derived from an EMBL/GenBank/DDBJ whole genome shotgun (WGS) entry which is preliminary data.</text>
</comment>
<reference evidence="1 2" key="1">
    <citation type="submission" date="2021-12" db="EMBL/GenBank/DDBJ databases">
        <title>Siccirubricoccus leaddurans sp. nov., a high concentration Zn2+ tolerance bacterium.</title>
        <authorList>
            <person name="Cao Y."/>
        </authorList>
    </citation>
    <scope>NUCLEOTIDE SEQUENCE [LARGE SCALE GENOMIC DNA]</scope>
    <source>
        <strain evidence="1 2">KC 17139</strain>
    </source>
</reference>
<dbReference type="Proteomes" id="UP001523392">
    <property type="component" value="Unassembled WGS sequence"/>
</dbReference>
<evidence type="ECO:0000313" key="1">
    <source>
        <dbReference type="EMBL" id="MCO6420070.1"/>
    </source>
</evidence>
<sequence length="134" mass="13441">RLAAALAASGRHVLYCAASLPGQPAPAAPRAAENLEFQAVAWNPEEEEAPPLAVDLVLGLGAGARLRAGALLPAALRRAVAPGGALLLAEPLPGRVWNFCGGQSPAWWSAGGAAPLPGAEAWTAALAEAGWEGP</sequence>
<keyword evidence="2" id="KW-1185">Reference proteome</keyword>
<dbReference type="EMBL" id="JAFIRR010000321">
    <property type="protein sequence ID" value="MCO6420070.1"/>
    <property type="molecule type" value="Genomic_DNA"/>
</dbReference>
<dbReference type="Gene3D" id="3.40.50.150">
    <property type="entry name" value="Vaccinia Virus protein VP39"/>
    <property type="match status" value="1"/>
</dbReference>
<evidence type="ECO:0000313" key="2">
    <source>
        <dbReference type="Proteomes" id="UP001523392"/>
    </source>
</evidence>
<organism evidence="1 2">
    <name type="scientific">Siccirubricoccus soli</name>
    <dbReference type="NCBI Taxonomy" id="2899147"/>
    <lineage>
        <taxon>Bacteria</taxon>
        <taxon>Pseudomonadati</taxon>
        <taxon>Pseudomonadota</taxon>
        <taxon>Alphaproteobacteria</taxon>
        <taxon>Acetobacterales</taxon>
        <taxon>Roseomonadaceae</taxon>
        <taxon>Siccirubricoccus</taxon>
    </lineage>
</organism>
<dbReference type="InterPro" id="IPR029063">
    <property type="entry name" value="SAM-dependent_MTases_sf"/>
</dbReference>
<feature type="non-terminal residue" evidence="1">
    <location>
        <position position="134"/>
    </location>
</feature>
<name>A0ABT1DFW8_9PROT</name>
<dbReference type="SUPFAM" id="SSF53335">
    <property type="entry name" value="S-adenosyl-L-methionine-dependent methyltransferases"/>
    <property type="match status" value="1"/>
</dbReference>
<proteinExistence type="predicted"/>
<accession>A0ABT1DFW8</accession>
<dbReference type="RefSeq" id="WP_252956728.1">
    <property type="nucleotide sequence ID" value="NZ_JAFIRR010000321.1"/>
</dbReference>
<protein>
    <submittedName>
        <fullName evidence="1">Uncharacterized protein</fullName>
    </submittedName>
</protein>
<feature type="non-terminal residue" evidence="1">
    <location>
        <position position="1"/>
    </location>
</feature>